<dbReference type="AlphaFoldDB" id="C6LG14"/>
<accession>C6LG14</accession>
<organism evidence="1 2">
    <name type="scientific">Marvinbryantia formatexigens DSM 14469</name>
    <dbReference type="NCBI Taxonomy" id="478749"/>
    <lineage>
        <taxon>Bacteria</taxon>
        <taxon>Bacillati</taxon>
        <taxon>Bacillota</taxon>
        <taxon>Clostridia</taxon>
        <taxon>Lachnospirales</taxon>
        <taxon>Lachnospiraceae</taxon>
        <taxon>Marvinbryantia</taxon>
    </lineage>
</organism>
<sequence>MFRFAPILVLQAVPQPSIKERSILQMLDSETAKRLEHKVLEKMNFNQSNISRSDLLLKTISEIAIKTTIITLQEYERLNNEDAD</sequence>
<comment type="caution">
    <text evidence="1">The sequence shown here is derived from an EMBL/GenBank/DDBJ whole genome shotgun (WGS) entry which is preliminary data.</text>
</comment>
<reference evidence="1" key="1">
    <citation type="submission" date="2009-07" db="EMBL/GenBank/DDBJ databases">
        <authorList>
            <person name="Weinstock G."/>
            <person name="Sodergren E."/>
            <person name="Clifton S."/>
            <person name="Fulton L."/>
            <person name="Fulton B."/>
            <person name="Courtney L."/>
            <person name="Fronick C."/>
            <person name="Harrison M."/>
            <person name="Strong C."/>
            <person name="Farmer C."/>
            <person name="Delahaunty K."/>
            <person name="Markovic C."/>
            <person name="Hall O."/>
            <person name="Minx P."/>
            <person name="Tomlinson C."/>
            <person name="Mitreva M."/>
            <person name="Nelson J."/>
            <person name="Hou S."/>
            <person name="Wollam A."/>
            <person name="Pepin K.H."/>
            <person name="Johnson M."/>
            <person name="Bhonagiri V."/>
            <person name="Nash W.E."/>
            <person name="Warren W."/>
            <person name="Chinwalla A."/>
            <person name="Mardis E.R."/>
            <person name="Wilson R.K."/>
        </authorList>
    </citation>
    <scope>NUCLEOTIDE SEQUENCE [LARGE SCALE GENOMIC DNA]</scope>
    <source>
        <strain evidence="1">DSM 14469</strain>
    </source>
</reference>
<dbReference type="STRING" id="168384.SAMN05660368_03706"/>
<evidence type="ECO:0000313" key="2">
    <source>
        <dbReference type="Proteomes" id="UP000005561"/>
    </source>
</evidence>
<name>C6LG14_9FIRM</name>
<gene>
    <name evidence="1" type="ORF">BRYFOR_07574</name>
</gene>
<dbReference type="EMBL" id="ACCL02000011">
    <property type="protein sequence ID" value="EET60378.1"/>
    <property type="molecule type" value="Genomic_DNA"/>
</dbReference>
<keyword evidence="2" id="KW-1185">Reference proteome</keyword>
<dbReference type="Proteomes" id="UP000005561">
    <property type="component" value="Unassembled WGS sequence"/>
</dbReference>
<evidence type="ECO:0000313" key="1">
    <source>
        <dbReference type="EMBL" id="EET60378.1"/>
    </source>
</evidence>
<proteinExistence type="predicted"/>
<protein>
    <submittedName>
        <fullName evidence="1">Uncharacterized protein</fullName>
    </submittedName>
</protein>